<keyword evidence="8" id="KW-0812">Transmembrane</keyword>
<dbReference type="PRINTS" id="PR00344">
    <property type="entry name" value="BCTRLSENSOR"/>
</dbReference>
<dbReference type="Gene3D" id="1.20.120.160">
    <property type="entry name" value="HPT domain"/>
    <property type="match status" value="1"/>
</dbReference>
<dbReference type="SUPFAM" id="SSF47384">
    <property type="entry name" value="Homodimeric domain of signal transducing histidine kinase"/>
    <property type="match status" value="1"/>
</dbReference>
<dbReference type="InterPro" id="IPR000014">
    <property type="entry name" value="PAS"/>
</dbReference>
<feature type="domain" description="HPt" evidence="21">
    <location>
        <begin position="724"/>
        <end position="817"/>
    </location>
</feature>
<dbReference type="PROSITE" id="PS50113">
    <property type="entry name" value="PAC"/>
    <property type="match status" value="1"/>
</dbReference>
<dbReference type="SMART" id="SM00387">
    <property type="entry name" value="HATPase_c"/>
    <property type="match status" value="1"/>
</dbReference>
<dbReference type="SMART" id="SM00086">
    <property type="entry name" value="PAC"/>
    <property type="match status" value="1"/>
</dbReference>
<dbReference type="SMART" id="SM00091">
    <property type="entry name" value="PAS"/>
    <property type="match status" value="2"/>
</dbReference>
<dbReference type="InterPro" id="IPR035965">
    <property type="entry name" value="PAS-like_dom_sf"/>
</dbReference>
<comment type="catalytic activity">
    <reaction evidence="1">
        <text>ATP + protein L-histidine = ADP + protein N-phospho-L-histidine.</text>
        <dbReference type="EC" id="2.7.13.3"/>
    </reaction>
</comment>
<dbReference type="CDD" id="cd00082">
    <property type="entry name" value="HisKA"/>
    <property type="match status" value="1"/>
</dbReference>
<gene>
    <name evidence="22" type="ORF">DCC81_18415</name>
</gene>
<dbReference type="PROSITE" id="PS50110">
    <property type="entry name" value="RESPONSE_REGULATORY"/>
    <property type="match status" value="1"/>
</dbReference>
<dbReference type="SMART" id="SM00448">
    <property type="entry name" value="REC"/>
    <property type="match status" value="1"/>
</dbReference>
<dbReference type="RefSeq" id="WP_108688042.1">
    <property type="nucleotide sequence ID" value="NZ_QCYK01000002.1"/>
</dbReference>
<dbReference type="AlphaFoldDB" id="A0A2T7BIV6"/>
<dbReference type="PROSITE" id="PS50112">
    <property type="entry name" value="PAS"/>
    <property type="match status" value="2"/>
</dbReference>
<evidence type="ECO:0000256" key="10">
    <source>
        <dbReference type="ARBA" id="ARBA00022777"/>
    </source>
</evidence>
<dbReference type="FunFam" id="3.30.565.10:FF:000010">
    <property type="entry name" value="Sensor histidine kinase RcsC"/>
    <property type="match status" value="1"/>
</dbReference>
<evidence type="ECO:0000256" key="15">
    <source>
        <dbReference type="PROSITE-ProRule" id="PRU00169"/>
    </source>
</evidence>
<evidence type="ECO:0000256" key="6">
    <source>
        <dbReference type="ARBA" id="ARBA00022553"/>
    </source>
</evidence>
<keyword evidence="11" id="KW-0067">ATP-binding</keyword>
<feature type="domain" description="PAS" evidence="19">
    <location>
        <begin position="187"/>
        <end position="255"/>
    </location>
</feature>
<dbReference type="CDD" id="cd00130">
    <property type="entry name" value="PAS"/>
    <property type="match status" value="1"/>
</dbReference>
<feature type="domain" description="Response regulatory" evidence="18">
    <location>
        <begin position="573"/>
        <end position="688"/>
    </location>
</feature>
<feature type="modified residue" description="4-aspartylphosphate" evidence="15">
    <location>
        <position position="622"/>
    </location>
</feature>
<dbReference type="Gene3D" id="3.30.565.10">
    <property type="entry name" value="Histidine kinase-like ATPase, C-terminal domain"/>
    <property type="match status" value="1"/>
</dbReference>
<dbReference type="FunFam" id="1.10.287.130:FF:000003">
    <property type="entry name" value="Histidine kinase"/>
    <property type="match status" value="1"/>
</dbReference>
<keyword evidence="4" id="KW-1003">Cell membrane</keyword>
<dbReference type="GO" id="GO:0000155">
    <property type="term" value="F:phosphorelay sensor kinase activity"/>
    <property type="evidence" value="ECO:0007669"/>
    <property type="project" value="InterPro"/>
</dbReference>
<feature type="coiled-coil region" evidence="16">
    <location>
        <begin position="4"/>
        <end position="31"/>
    </location>
</feature>
<evidence type="ECO:0000256" key="7">
    <source>
        <dbReference type="ARBA" id="ARBA00022679"/>
    </source>
</evidence>
<evidence type="ECO:0000256" key="14">
    <source>
        <dbReference type="PROSITE-ProRule" id="PRU00110"/>
    </source>
</evidence>
<feature type="domain" description="PAS" evidence="19">
    <location>
        <begin position="58"/>
        <end position="98"/>
    </location>
</feature>
<evidence type="ECO:0000256" key="16">
    <source>
        <dbReference type="SAM" id="Coils"/>
    </source>
</evidence>
<dbReference type="InterPro" id="IPR003594">
    <property type="entry name" value="HATPase_dom"/>
</dbReference>
<feature type="domain" description="Histidine kinase" evidence="17">
    <location>
        <begin position="330"/>
        <end position="551"/>
    </location>
</feature>
<evidence type="ECO:0000259" key="19">
    <source>
        <dbReference type="PROSITE" id="PS50112"/>
    </source>
</evidence>
<dbReference type="SMART" id="SM00388">
    <property type="entry name" value="HisKA"/>
    <property type="match status" value="1"/>
</dbReference>
<dbReference type="InterPro" id="IPR001610">
    <property type="entry name" value="PAC"/>
</dbReference>
<dbReference type="SUPFAM" id="SSF52172">
    <property type="entry name" value="CheY-like"/>
    <property type="match status" value="1"/>
</dbReference>
<evidence type="ECO:0000256" key="12">
    <source>
        <dbReference type="ARBA" id="ARBA00022989"/>
    </source>
</evidence>
<dbReference type="NCBIfam" id="TIGR00229">
    <property type="entry name" value="sensory_box"/>
    <property type="match status" value="1"/>
</dbReference>
<evidence type="ECO:0000259" key="21">
    <source>
        <dbReference type="PROSITE" id="PS50894"/>
    </source>
</evidence>
<dbReference type="CDD" id="cd17546">
    <property type="entry name" value="REC_hyHK_CKI1_RcsC-like"/>
    <property type="match status" value="1"/>
</dbReference>
<keyword evidence="9" id="KW-0547">Nucleotide-binding</keyword>
<dbReference type="InterPro" id="IPR003661">
    <property type="entry name" value="HisK_dim/P_dom"/>
</dbReference>
<dbReference type="PANTHER" id="PTHR43047:SF78">
    <property type="entry name" value="SENSORY_REGULATORY PROTEIN RPFC"/>
    <property type="match status" value="1"/>
</dbReference>
<dbReference type="InterPro" id="IPR008207">
    <property type="entry name" value="Sig_transdc_His_kin_Hpt_dom"/>
</dbReference>
<dbReference type="GO" id="GO:0005886">
    <property type="term" value="C:plasma membrane"/>
    <property type="evidence" value="ECO:0007669"/>
    <property type="project" value="UniProtKB-SubCell"/>
</dbReference>
<evidence type="ECO:0000313" key="22">
    <source>
        <dbReference type="EMBL" id="PUZ26204.1"/>
    </source>
</evidence>
<evidence type="ECO:0000256" key="8">
    <source>
        <dbReference type="ARBA" id="ARBA00022692"/>
    </source>
</evidence>
<evidence type="ECO:0000256" key="5">
    <source>
        <dbReference type="ARBA" id="ARBA00022519"/>
    </source>
</evidence>
<dbReference type="EMBL" id="QCYK01000002">
    <property type="protein sequence ID" value="PUZ26204.1"/>
    <property type="molecule type" value="Genomic_DNA"/>
</dbReference>
<dbReference type="Proteomes" id="UP000244450">
    <property type="component" value="Unassembled WGS sequence"/>
</dbReference>
<proteinExistence type="predicted"/>
<dbReference type="InterPro" id="IPR000700">
    <property type="entry name" value="PAS-assoc_C"/>
</dbReference>
<evidence type="ECO:0000259" key="20">
    <source>
        <dbReference type="PROSITE" id="PS50113"/>
    </source>
</evidence>
<keyword evidence="10 22" id="KW-0418">Kinase</keyword>
<dbReference type="InterPro" id="IPR001789">
    <property type="entry name" value="Sig_transdc_resp-reg_receiver"/>
</dbReference>
<dbReference type="SUPFAM" id="SSF55874">
    <property type="entry name" value="ATPase domain of HSP90 chaperone/DNA topoisomerase II/histidine kinase"/>
    <property type="match status" value="1"/>
</dbReference>
<keyword evidence="23" id="KW-1185">Reference proteome</keyword>
<organism evidence="22 23">
    <name type="scientific">Chitinophaga parva</name>
    <dbReference type="NCBI Taxonomy" id="2169414"/>
    <lineage>
        <taxon>Bacteria</taxon>
        <taxon>Pseudomonadati</taxon>
        <taxon>Bacteroidota</taxon>
        <taxon>Chitinophagia</taxon>
        <taxon>Chitinophagales</taxon>
        <taxon>Chitinophagaceae</taxon>
        <taxon>Chitinophaga</taxon>
    </lineage>
</organism>
<evidence type="ECO:0000256" key="4">
    <source>
        <dbReference type="ARBA" id="ARBA00022475"/>
    </source>
</evidence>
<dbReference type="InterPro" id="IPR036890">
    <property type="entry name" value="HATPase_C_sf"/>
</dbReference>
<evidence type="ECO:0000256" key="11">
    <source>
        <dbReference type="ARBA" id="ARBA00022840"/>
    </source>
</evidence>
<keyword evidence="16" id="KW-0175">Coiled coil</keyword>
<evidence type="ECO:0000256" key="9">
    <source>
        <dbReference type="ARBA" id="ARBA00022741"/>
    </source>
</evidence>
<evidence type="ECO:0000259" key="18">
    <source>
        <dbReference type="PROSITE" id="PS50110"/>
    </source>
</evidence>
<accession>A0A2T7BIV6</accession>
<keyword evidence="12" id="KW-1133">Transmembrane helix</keyword>
<dbReference type="Pfam" id="PF00512">
    <property type="entry name" value="HisKA"/>
    <property type="match status" value="1"/>
</dbReference>
<dbReference type="Pfam" id="PF02518">
    <property type="entry name" value="HATPase_c"/>
    <property type="match status" value="1"/>
</dbReference>
<dbReference type="Gene3D" id="1.10.287.130">
    <property type="match status" value="1"/>
</dbReference>
<dbReference type="PANTHER" id="PTHR43047">
    <property type="entry name" value="TWO-COMPONENT HISTIDINE PROTEIN KINASE"/>
    <property type="match status" value="1"/>
</dbReference>
<dbReference type="InterPro" id="IPR036641">
    <property type="entry name" value="HPT_dom_sf"/>
</dbReference>
<dbReference type="InterPro" id="IPR036097">
    <property type="entry name" value="HisK_dim/P_sf"/>
</dbReference>
<dbReference type="Gene3D" id="3.40.50.2300">
    <property type="match status" value="1"/>
</dbReference>
<dbReference type="SUPFAM" id="SSF55785">
    <property type="entry name" value="PYP-like sensor domain (PAS domain)"/>
    <property type="match status" value="2"/>
</dbReference>
<dbReference type="PROSITE" id="PS50894">
    <property type="entry name" value="HPT"/>
    <property type="match status" value="1"/>
</dbReference>
<evidence type="ECO:0000313" key="23">
    <source>
        <dbReference type="Proteomes" id="UP000244450"/>
    </source>
</evidence>
<evidence type="ECO:0000256" key="3">
    <source>
        <dbReference type="ARBA" id="ARBA00012438"/>
    </source>
</evidence>
<dbReference type="Pfam" id="PF13188">
    <property type="entry name" value="PAS_8"/>
    <property type="match status" value="1"/>
</dbReference>
<comment type="caution">
    <text evidence="22">The sequence shown here is derived from an EMBL/GenBank/DDBJ whole genome shotgun (WGS) entry which is preliminary data.</text>
</comment>
<evidence type="ECO:0000256" key="13">
    <source>
        <dbReference type="ARBA" id="ARBA00023136"/>
    </source>
</evidence>
<sequence>MANIQDLEAQIRKTEAELDVLRRQLAAEQAGHAGPVTPAEKAVDRSGVERMQRKLEQDSRRLFNVLSNLNEAVLLEDEQGNTRMVNDTFCRLFGIGREARQLLQLPARVIWRAIRSKFNDPGMFLPGIEKVMQQETPTLNEILLLHDQRILQRDHIKILDGRQFAGRLWRFRDVTEQVRTNEKLKTSEEKYRNIIESMNLGLLETDNQENIIYANQSFCDITGYTVEELKGRSVYSVLTRGENTSLMREKNLLRKKGVSDAYEIRTRDRRGHVKWLLISGAPLYDGQHTQVGAINIHLDITEQKKLEVELREANLKAAESSRAKEIFFANMSHEIRTPMNGILGMTELLKQTVLDEQQQGYLNVIHRSADNLLVIINDILDFSKMEAGKLQLKQVHFDLFELVYQLQATMQPRLREKNLLLTVDIDETTPQHLLGDPYRLNQVLLNLVNNAVKFTDLGWVKISVTCNRIAERQVSLHFAVQDTGIGISPEYLRSIFQSFSQEDGTGTREYGGTGLGLAITKQLVELMGGQISIESEKHTGTTVHVELTFNIGEAPPKKESVVRKQTDELKGLKILVVEDNEFNRLVAGSLLKNHGGTVLEAEDGRQALNVMLGNHVDAVLMDIQMPVMNGYDAARLIRQELRLQTPIIALTANALQREREKCLQAGMNEWLVKPVNEQELISTILRLLGRMADVKVNILETAMAVDDQRALYSLEGLRKMAGGNTDFVQRMVKVFTDITPAYISDLTKATREKDLHTIKAIVHKMRPSIHNLAISKLYTVIEDLESRTGWQDDVAGHTRLLTDTLAEVLAQMGKEIS</sequence>
<evidence type="ECO:0000256" key="1">
    <source>
        <dbReference type="ARBA" id="ARBA00000085"/>
    </source>
</evidence>
<keyword evidence="6 15" id="KW-0597">Phosphoprotein</keyword>
<keyword evidence="13" id="KW-0472">Membrane</keyword>
<dbReference type="InterPro" id="IPR005467">
    <property type="entry name" value="His_kinase_dom"/>
</dbReference>
<dbReference type="GO" id="GO:0005524">
    <property type="term" value="F:ATP binding"/>
    <property type="evidence" value="ECO:0007669"/>
    <property type="project" value="UniProtKB-KW"/>
</dbReference>
<dbReference type="EC" id="2.7.13.3" evidence="3"/>
<dbReference type="Pfam" id="PF00072">
    <property type="entry name" value="Response_reg"/>
    <property type="match status" value="1"/>
</dbReference>
<keyword evidence="7" id="KW-0808">Transferase</keyword>
<dbReference type="CDD" id="cd16922">
    <property type="entry name" value="HATPase_EvgS-ArcB-TorS-like"/>
    <property type="match status" value="1"/>
</dbReference>
<name>A0A2T7BIV6_9BACT</name>
<reference evidence="22 23" key="1">
    <citation type="submission" date="2018-04" db="EMBL/GenBank/DDBJ databases">
        <title>Chitinophaga fuyangensis sp. nov., isolated from soil in a chemical factory.</title>
        <authorList>
            <person name="Chen K."/>
        </authorList>
    </citation>
    <scope>NUCLEOTIDE SEQUENCE [LARGE SCALE GENOMIC DNA]</scope>
    <source>
        <strain evidence="22 23">LY-1</strain>
    </source>
</reference>
<evidence type="ECO:0000259" key="17">
    <source>
        <dbReference type="PROSITE" id="PS50109"/>
    </source>
</evidence>
<protein>
    <recommendedName>
        <fullName evidence="3">histidine kinase</fullName>
        <ecNumber evidence="3">2.7.13.3</ecNumber>
    </recommendedName>
</protein>
<dbReference type="InterPro" id="IPR004358">
    <property type="entry name" value="Sig_transdc_His_kin-like_C"/>
</dbReference>
<dbReference type="Gene3D" id="3.30.450.20">
    <property type="entry name" value="PAS domain"/>
    <property type="match status" value="2"/>
</dbReference>
<feature type="modified residue" description="Phosphohistidine" evidence="14">
    <location>
        <position position="763"/>
    </location>
</feature>
<dbReference type="SUPFAM" id="SSF47226">
    <property type="entry name" value="Histidine-containing phosphotransfer domain, HPT domain"/>
    <property type="match status" value="1"/>
</dbReference>
<dbReference type="OrthoDB" id="9811889at2"/>
<dbReference type="Pfam" id="PF13426">
    <property type="entry name" value="PAS_9"/>
    <property type="match status" value="1"/>
</dbReference>
<dbReference type="InterPro" id="IPR011006">
    <property type="entry name" value="CheY-like_superfamily"/>
</dbReference>
<evidence type="ECO:0000256" key="2">
    <source>
        <dbReference type="ARBA" id="ARBA00004429"/>
    </source>
</evidence>
<feature type="domain" description="PAC" evidence="20">
    <location>
        <begin position="260"/>
        <end position="312"/>
    </location>
</feature>
<keyword evidence="5" id="KW-0997">Cell inner membrane</keyword>
<comment type="subcellular location">
    <subcellularLocation>
        <location evidence="2">Cell inner membrane</location>
        <topology evidence="2">Multi-pass membrane protein</topology>
    </subcellularLocation>
</comment>
<dbReference type="PROSITE" id="PS50109">
    <property type="entry name" value="HIS_KIN"/>
    <property type="match status" value="1"/>
</dbReference>